<dbReference type="Gene3D" id="2.120.10.70">
    <property type="entry name" value="Fucose-specific lectin"/>
    <property type="match status" value="1"/>
</dbReference>
<dbReference type="SUPFAM" id="SSF89372">
    <property type="entry name" value="Fucose-specific lectin"/>
    <property type="match status" value="1"/>
</dbReference>
<sequence>MATAASDSPQVTGESFWWGFKLYFNSAAVARLNTISALIASAASFLPTPIPQLVATAVGVRAVAYELVAGGGNLVIASPWPMPLMLAPVGASKAPSDKMKWTVFTDGNWSSPAKFYGANFTIARPTLAKYEQNLYLFHRGAGDENIWFMKYDPDLGWGESIQATSGQTSHAVAAYEYETELHVVHKGMGDDARLYHQTFNGRRWTKGSTPMGNKYTASGPALATFRGYLYCIARGTEDKLWGTHYNGSSWTEYDTLGSGHMYTSSSPALAVYDNELHCVARGTENNLWWTRFDGTSWSTYTRINDGHVYSSAAPSLCVFRGRLFCVARGMDDLLWFTAYDGSKWSTYVHTDFEIGGDGPAIIAYTNPRSVNDEEILCVFKDD</sequence>
<evidence type="ECO:0000259" key="1">
    <source>
        <dbReference type="Pfam" id="PF26607"/>
    </source>
</evidence>
<dbReference type="Proteomes" id="UP001498421">
    <property type="component" value="Unassembled WGS sequence"/>
</dbReference>
<feature type="domain" description="PLL-like beta propeller" evidence="1">
    <location>
        <begin position="98"/>
        <end position="347"/>
    </location>
</feature>
<proteinExistence type="predicted"/>
<gene>
    <name evidence="2" type="ORF">QQZ08_003680</name>
</gene>
<accession>A0ABR1I8N6</accession>
<dbReference type="EMBL" id="JAZAVK010000025">
    <property type="protein sequence ID" value="KAK7429835.1"/>
    <property type="molecule type" value="Genomic_DNA"/>
</dbReference>
<organism evidence="2 3">
    <name type="scientific">Neonectria magnoliae</name>
    <dbReference type="NCBI Taxonomy" id="2732573"/>
    <lineage>
        <taxon>Eukaryota</taxon>
        <taxon>Fungi</taxon>
        <taxon>Dikarya</taxon>
        <taxon>Ascomycota</taxon>
        <taxon>Pezizomycotina</taxon>
        <taxon>Sordariomycetes</taxon>
        <taxon>Hypocreomycetidae</taxon>
        <taxon>Hypocreales</taxon>
        <taxon>Nectriaceae</taxon>
        <taxon>Neonectria</taxon>
    </lineage>
</organism>
<dbReference type="InterPro" id="IPR058502">
    <property type="entry name" value="PLL-like_beta-prop"/>
</dbReference>
<name>A0ABR1I8N6_9HYPO</name>
<reference evidence="2 3" key="1">
    <citation type="journal article" date="2025" name="Microbiol. Resour. Announc.">
        <title>Draft genome sequences for Neonectria magnoliae and Neonectria punicea, canker pathogens of Liriodendron tulipifera and Acer saccharum in West Virginia.</title>
        <authorList>
            <person name="Petronek H.M."/>
            <person name="Kasson M.T."/>
            <person name="Metheny A.M."/>
            <person name="Stauder C.M."/>
            <person name="Lovett B."/>
            <person name="Lynch S.C."/>
            <person name="Garnas J.R."/>
            <person name="Kasson L.R."/>
            <person name="Stajich J.E."/>
        </authorList>
    </citation>
    <scope>NUCLEOTIDE SEQUENCE [LARGE SCALE GENOMIC DNA]</scope>
    <source>
        <strain evidence="2 3">NRRL 64651</strain>
    </source>
</reference>
<dbReference type="Pfam" id="PF26607">
    <property type="entry name" value="DUF8189"/>
    <property type="match status" value="1"/>
</dbReference>
<comment type="caution">
    <text evidence="2">The sequence shown here is derived from an EMBL/GenBank/DDBJ whole genome shotgun (WGS) entry which is preliminary data.</text>
</comment>
<evidence type="ECO:0000313" key="3">
    <source>
        <dbReference type="Proteomes" id="UP001498421"/>
    </source>
</evidence>
<evidence type="ECO:0000313" key="2">
    <source>
        <dbReference type="EMBL" id="KAK7429835.1"/>
    </source>
</evidence>
<protein>
    <recommendedName>
        <fullName evidence="1">PLL-like beta propeller domain-containing protein</fullName>
    </recommendedName>
</protein>
<keyword evidence="3" id="KW-1185">Reference proteome</keyword>